<feature type="transmembrane region" description="Helical" evidence="1">
    <location>
        <begin position="119"/>
        <end position="141"/>
    </location>
</feature>
<feature type="transmembrane region" description="Helical" evidence="1">
    <location>
        <begin position="147"/>
        <end position="170"/>
    </location>
</feature>
<evidence type="ECO:0000313" key="3">
    <source>
        <dbReference type="Proteomes" id="UP000233435"/>
    </source>
</evidence>
<dbReference type="InterPro" id="IPR011008">
    <property type="entry name" value="Dimeric_a/b-barrel"/>
</dbReference>
<dbReference type="SUPFAM" id="SSF54909">
    <property type="entry name" value="Dimeric alpha+beta barrel"/>
    <property type="match status" value="1"/>
</dbReference>
<keyword evidence="3" id="KW-1185">Reference proteome</keyword>
<keyword evidence="2" id="KW-0560">Oxidoreductase</keyword>
<evidence type="ECO:0000256" key="1">
    <source>
        <dbReference type="SAM" id="Phobius"/>
    </source>
</evidence>
<keyword evidence="1" id="KW-0472">Membrane</keyword>
<organism evidence="2 3">
    <name type="scientific">Confluentibacter flavum</name>
    <dbReference type="NCBI Taxonomy" id="1909700"/>
    <lineage>
        <taxon>Bacteria</taxon>
        <taxon>Pseudomonadati</taxon>
        <taxon>Bacteroidota</taxon>
        <taxon>Flavobacteriia</taxon>
        <taxon>Flavobacteriales</taxon>
        <taxon>Flavobacteriaceae</taxon>
        <taxon>Confluentibacter</taxon>
    </lineage>
</organism>
<evidence type="ECO:0000313" key="2">
    <source>
        <dbReference type="EMBL" id="PKQ46298.1"/>
    </source>
</evidence>
<keyword evidence="1" id="KW-1133">Transmembrane helix</keyword>
<dbReference type="OrthoDB" id="1494254at2"/>
<keyword evidence="2" id="KW-0503">Monooxygenase</keyword>
<dbReference type="AlphaFoldDB" id="A0A2N3HN65"/>
<dbReference type="EMBL" id="PJEO01000014">
    <property type="protein sequence ID" value="PKQ46298.1"/>
    <property type="molecule type" value="Genomic_DNA"/>
</dbReference>
<name>A0A2N3HN65_9FLAO</name>
<dbReference type="RefSeq" id="WP_106658575.1">
    <property type="nucleotide sequence ID" value="NZ_PJEO01000014.1"/>
</dbReference>
<proteinExistence type="predicted"/>
<dbReference type="InterPro" id="IPR038762">
    <property type="entry name" value="ABM_predict"/>
</dbReference>
<sequence>MENQGASVVISHHILDGKNQEYEEWLSEIAPICKSYPGHIDWQIIRPIPNLTFIYTVIIRFNTIQNLKNWMESQDRERLIKKAKPLFAKDDHYYINSGLDFLFVSESEKYKPPVRWKQYLVTWSAIFPLAFGIPLIIIPILRMLPIPQYHVIDALVVSGVIVWLMVYLVMPHYTKLIKKWLYN</sequence>
<gene>
    <name evidence="2" type="ORF">CSW08_03815</name>
</gene>
<comment type="caution">
    <text evidence="2">The sequence shown here is derived from an EMBL/GenBank/DDBJ whole genome shotgun (WGS) entry which is preliminary data.</text>
</comment>
<dbReference type="PANTHER" id="PTHR40057">
    <property type="entry name" value="SLR1162 PROTEIN"/>
    <property type="match status" value="1"/>
</dbReference>
<reference evidence="2 3" key="1">
    <citation type="submission" date="2017-12" db="EMBL/GenBank/DDBJ databases">
        <title>Confluentibacter flavum sp. nov., isolated from the saline lake.</title>
        <authorList>
            <person name="Yu L."/>
        </authorList>
    </citation>
    <scope>NUCLEOTIDE SEQUENCE [LARGE SCALE GENOMIC DNA]</scope>
    <source>
        <strain evidence="2 3">3B</strain>
    </source>
</reference>
<dbReference type="PANTHER" id="PTHR40057:SF1">
    <property type="entry name" value="SLR1162 PROTEIN"/>
    <property type="match status" value="1"/>
</dbReference>
<accession>A0A2N3HN65</accession>
<dbReference type="Proteomes" id="UP000233435">
    <property type="component" value="Unassembled WGS sequence"/>
</dbReference>
<keyword evidence="1" id="KW-0812">Transmembrane</keyword>
<protein>
    <submittedName>
        <fullName evidence="2">Antibiotic biosynthesis monooxygenase</fullName>
    </submittedName>
</protein>
<dbReference type="GO" id="GO:0004497">
    <property type="term" value="F:monooxygenase activity"/>
    <property type="evidence" value="ECO:0007669"/>
    <property type="project" value="UniProtKB-KW"/>
</dbReference>
<dbReference type="Gene3D" id="3.30.70.100">
    <property type="match status" value="1"/>
</dbReference>